<gene>
    <name evidence="14" type="ORF">SAMN04489720_2843</name>
</gene>
<keyword evidence="10" id="KW-0804">Transcription</keyword>
<evidence type="ECO:0000256" key="6">
    <source>
        <dbReference type="ARBA" id="ARBA00023004"/>
    </source>
</evidence>
<dbReference type="SUPFAM" id="SSF50037">
    <property type="entry name" value="C-terminal domain of transcriptional repressors"/>
    <property type="match status" value="1"/>
</dbReference>
<dbReference type="InterPro" id="IPR001367">
    <property type="entry name" value="Fe_dep_repressor"/>
</dbReference>
<keyword evidence="15" id="KW-1185">Reference proteome</keyword>
<dbReference type="GO" id="GO:0003677">
    <property type="term" value="F:DNA binding"/>
    <property type="evidence" value="ECO:0007669"/>
    <property type="project" value="UniProtKB-KW"/>
</dbReference>
<dbReference type="Gene3D" id="2.30.30.90">
    <property type="match status" value="1"/>
</dbReference>
<keyword evidence="11" id="KW-0464">Manganese</keyword>
<dbReference type="SUPFAM" id="SSF47979">
    <property type="entry name" value="Iron-dependent repressor protein, dimerization domain"/>
    <property type="match status" value="1"/>
</dbReference>
<dbReference type="InterPro" id="IPR036388">
    <property type="entry name" value="WH-like_DNA-bd_sf"/>
</dbReference>
<dbReference type="InterPro" id="IPR008988">
    <property type="entry name" value="Transcriptional_repressor_C"/>
</dbReference>
<organism evidence="14 15">
    <name type="scientific">Agrococcus jejuensis</name>
    <dbReference type="NCBI Taxonomy" id="399736"/>
    <lineage>
        <taxon>Bacteria</taxon>
        <taxon>Bacillati</taxon>
        <taxon>Actinomycetota</taxon>
        <taxon>Actinomycetes</taxon>
        <taxon>Micrococcales</taxon>
        <taxon>Microbacteriaceae</taxon>
        <taxon>Agrococcus</taxon>
    </lineage>
</organism>
<dbReference type="STRING" id="399736.SAMN04489720_2843"/>
<evidence type="ECO:0000256" key="2">
    <source>
        <dbReference type="ARBA" id="ARBA00007871"/>
    </source>
</evidence>
<dbReference type="EMBL" id="LT629695">
    <property type="protein sequence ID" value="SDH91649.1"/>
    <property type="molecule type" value="Genomic_DNA"/>
</dbReference>
<comment type="subcellular location">
    <subcellularLocation>
        <location evidence="1">Cytoplasm</location>
    </subcellularLocation>
</comment>
<dbReference type="InterPro" id="IPR022687">
    <property type="entry name" value="HTH_DTXR"/>
</dbReference>
<dbReference type="RefSeq" id="WP_092506049.1">
    <property type="nucleotide sequence ID" value="NZ_LT629695.1"/>
</dbReference>
<dbReference type="Gene3D" id="1.10.60.10">
    <property type="entry name" value="Iron dependent repressor, metal binding and dimerisation domain"/>
    <property type="match status" value="1"/>
</dbReference>
<dbReference type="InterPro" id="IPR036421">
    <property type="entry name" value="Fe_dep_repressor_sf"/>
</dbReference>
<dbReference type="GO" id="GO:0005737">
    <property type="term" value="C:cytoplasm"/>
    <property type="evidence" value="ECO:0007669"/>
    <property type="project" value="UniProtKB-SubCell"/>
</dbReference>
<dbReference type="GO" id="GO:0046914">
    <property type="term" value="F:transition metal ion binding"/>
    <property type="evidence" value="ECO:0007669"/>
    <property type="project" value="InterPro"/>
</dbReference>
<dbReference type="OrthoDB" id="9791355at2"/>
<evidence type="ECO:0000256" key="3">
    <source>
        <dbReference type="ARBA" id="ARBA00011738"/>
    </source>
</evidence>
<dbReference type="InterPro" id="IPR022689">
    <property type="entry name" value="Iron_dep_repressor"/>
</dbReference>
<dbReference type="GO" id="GO:0045892">
    <property type="term" value="P:negative regulation of DNA-templated transcription"/>
    <property type="evidence" value="ECO:0007669"/>
    <property type="project" value="TreeGrafter"/>
</dbReference>
<dbReference type="PROSITE" id="PS50944">
    <property type="entry name" value="HTH_DTXR"/>
    <property type="match status" value="1"/>
</dbReference>
<dbReference type="GO" id="GO:0003700">
    <property type="term" value="F:DNA-binding transcription factor activity"/>
    <property type="evidence" value="ECO:0007669"/>
    <property type="project" value="InterPro"/>
</dbReference>
<dbReference type="AlphaFoldDB" id="A0A1G8GB84"/>
<protein>
    <recommendedName>
        <fullName evidence="12">Manganese transport regulator</fullName>
    </recommendedName>
</protein>
<keyword evidence="5" id="KW-0678">Repressor</keyword>
<dbReference type="PANTHER" id="PTHR33238">
    <property type="entry name" value="IRON (METAL) DEPENDENT REPRESSOR, DTXR FAMILY"/>
    <property type="match status" value="1"/>
</dbReference>
<comment type="similarity">
    <text evidence="2">Belongs to the DtxR/MntR family.</text>
</comment>
<dbReference type="InterPro" id="IPR050536">
    <property type="entry name" value="DtxR_MntR_Metal-Reg"/>
</dbReference>
<keyword evidence="7" id="KW-0805">Transcription regulation</keyword>
<feature type="domain" description="HTH dtxR-type" evidence="13">
    <location>
        <begin position="1"/>
        <end position="64"/>
    </location>
</feature>
<evidence type="ECO:0000256" key="5">
    <source>
        <dbReference type="ARBA" id="ARBA00022491"/>
    </source>
</evidence>
<dbReference type="InterPro" id="IPR036390">
    <property type="entry name" value="WH_DNA-bd_sf"/>
</dbReference>
<dbReference type="Proteomes" id="UP000198822">
    <property type="component" value="Chromosome I"/>
</dbReference>
<keyword evidence="8" id="KW-0238">DNA-binding</keyword>
<reference evidence="15" key="1">
    <citation type="submission" date="2016-10" db="EMBL/GenBank/DDBJ databases">
        <authorList>
            <person name="Varghese N."/>
            <person name="Submissions S."/>
        </authorList>
    </citation>
    <scope>NUCLEOTIDE SEQUENCE [LARGE SCALE GENOMIC DNA]</scope>
    <source>
        <strain evidence="15">DSM 22002</strain>
    </source>
</reference>
<dbReference type="Gene3D" id="1.10.10.10">
    <property type="entry name" value="Winged helix-like DNA-binding domain superfamily/Winged helix DNA-binding domain"/>
    <property type="match status" value="1"/>
</dbReference>
<dbReference type="InterPro" id="IPR038157">
    <property type="entry name" value="FeoA_core_dom"/>
</dbReference>
<evidence type="ECO:0000256" key="8">
    <source>
        <dbReference type="ARBA" id="ARBA00023125"/>
    </source>
</evidence>
<dbReference type="Pfam" id="PF04023">
    <property type="entry name" value="FeoA"/>
    <property type="match status" value="1"/>
</dbReference>
<evidence type="ECO:0000259" key="13">
    <source>
        <dbReference type="PROSITE" id="PS50944"/>
    </source>
</evidence>
<evidence type="ECO:0000256" key="10">
    <source>
        <dbReference type="ARBA" id="ARBA00023163"/>
    </source>
</evidence>
<dbReference type="PANTHER" id="PTHR33238:SF11">
    <property type="entry name" value="TRANSCRIPTIONAL REGULATOR MNTR"/>
    <property type="match status" value="1"/>
</dbReference>
<evidence type="ECO:0000313" key="14">
    <source>
        <dbReference type="EMBL" id="SDH91649.1"/>
    </source>
</evidence>
<keyword evidence="6" id="KW-0408">Iron</keyword>
<dbReference type="FunFam" id="1.10.60.10:FF:000004">
    <property type="entry name" value="DtxR family transcriptional regulator"/>
    <property type="match status" value="1"/>
</dbReference>
<evidence type="ECO:0000256" key="4">
    <source>
        <dbReference type="ARBA" id="ARBA00022490"/>
    </source>
</evidence>
<keyword evidence="4" id="KW-0963">Cytoplasm</keyword>
<evidence type="ECO:0000313" key="15">
    <source>
        <dbReference type="Proteomes" id="UP000198822"/>
    </source>
</evidence>
<dbReference type="Pfam" id="PF02742">
    <property type="entry name" value="Fe_dep_repr_C"/>
    <property type="match status" value="1"/>
</dbReference>
<evidence type="ECO:0000256" key="11">
    <source>
        <dbReference type="ARBA" id="ARBA00023211"/>
    </source>
</evidence>
<name>A0A1G8GB84_9MICO</name>
<dbReference type="Pfam" id="PF01325">
    <property type="entry name" value="Fe_dep_repress"/>
    <property type="match status" value="1"/>
</dbReference>
<dbReference type="GO" id="GO:0046983">
    <property type="term" value="F:protein dimerization activity"/>
    <property type="evidence" value="ECO:0007669"/>
    <property type="project" value="InterPro"/>
</dbReference>
<evidence type="ECO:0000256" key="1">
    <source>
        <dbReference type="ARBA" id="ARBA00004496"/>
    </source>
</evidence>
<dbReference type="SMART" id="SM00899">
    <property type="entry name" value="FeoA"/>
    <property type="match status" value="1"/>
</dbReference>
<dbReference type="SUPFAM" id="SSF46785">
    <property type="entry name" value="Winged helix' DNA-binding domain"/>
    <property type="match status" value="1"/>
</dbReference>
<keyword evidence="9" id="KW-0010">Activator</keyword>
<dbReference type="SMART" id="SM00529">
    <property type="entry name" value="HTH_DTXR"/>
    <property type="match status" value="1"/>
</dbReference>
<accession>A0A1G8GB84</accession>
<sequence>MQTTAVEDYVKAIYAYTEWQPEPVTPSRLATNLGLAASTVTEMVKKLAAQGLVDHRPYGTIALTDEGRALALRQVRRHRLIETWLVEQHGYSWDEVHDEAEVLEHGMSDRLVESIAHALGDPERDPHGDPIPAADGTTRQPSATLLADAHDGYLGTVVRISDADPELLRFLADQGVELDERMRYVGRGRFTGGLTIEVDGAEHTVGDDVAASIWLSAPCQETSHHHEG</sequence>
<proteinExistence type="inferred from homology"/>
<evidence type="ECO:0000256" key="9">
    <source>
        <dbReference type="ARBA" id="ARBA00023159"/>
    </source>
</evidence>
<evidence type="ECO:0000256" key="12">
    <source>
        <dbReference type="ARBA" id="ARBA00032593"/>
    </source>
</evidence>
<comment type="subunit">
    <text evidence="3">Homodimer.</text>
</comment>
<evidence type="ECO:0000256" key="7">
    <source>
        <dbReference type="ARBA" id="ARBA00023015"/>
    </source>
</evidence>
<dbReference type="InterPro" id="IPR007167">
    <property type="entry name" value="Fe-transptr_FeoA-like"/>
</dbReference>